<accession>A0A073K3F8</accession>
<dbReference type="RefSeq" id="WP_034635874.1">
    <property type="nucleotide sequence ID" value="NZ_CBCSJC010000001.1"/>
</dbReference>
<keyword evidence="2" id="KW-1185">Reference proteome</keyword>
<protein>
    <submittedName>
        <fullName evidence="1">Uncharacterized protein</fullName>
    </submittedName>
</protein>
<dbReference type="AlphaFoldDB" id="A0A073K3F8"/>
<evidence type="ECO:0000313" key="1">
    <source>
        <dbReference type="EMBL" id="KEK20995.1"/>
    </source>
</evidence>
<dbReference type="OrthoDB" id="2928770at2"/>
<dbReference type="EMBL" id="JOTN01000002">
    <property type="protein sequence ID" value="KEK20995.1"/>
    <property type="molecule type" value="Genomic_DNA"/>
</dbReference>
<comment type="caution">
    <text evidence="1">The sequence shown here is derived from an EMBL/GenBank/DDBJ whole genome shotgun (WGS) entry which is preliminary data.</text>
</comment>
<proteinExistence type="predicted"/>
<gene>
    <name evidence="1" type="ORF">BAMA_09385</name>
</gene>
<reference evidence="1 2" key="1">
    <citation type="submission" date="2014-06" db="EMBL/GenBank/DDBJ databases">
        <title>Draft genome sequence of Bacillus manliponensis JCM 15802 (MCCC 1A00708).</title>
        <authorList>
            <person name="Lai Q."/>
            <person name="Liu Y."/>
            <person name="Shao Z."/>
        </authorList>
    </citation>
    <scope>NUCLEOTIDE SEQUENCE [LARGE SCALE GENOMIC DNA]</scope>
    <source>
        <strain evidence="1 2">JCM 15802</strain>
    </source>
</reference>
<dbReference type="Proteomes" id="UP000027822">
    <property type="component" value="Unassembled WGS sequence"/>
</dbReference>
<evidence type="ECO:0000313" key="2">
    <source>
        <dbReference type="Proteomes" id="UP000027822"/>
    </source>
</evidence>
<sequence length="87" mass="10734">MNNNLIKQYGFYVYYHSSFRKHLLQILIIRSTIALQIASLRPAEQRELHFYDRLFIHEAHQIYKHVHPLPYSTIYPPSHWWWNIKEL</sequence>
<name>A0A073K3F8_9BACI</name>
<organism evidence="1 2">
    <name type="scientific">Bacillus manliponensis</name>
    <dbReference type="NCBI Taxonomy" id="574376"/>
    <lineage>
        <taxon>Bacteria</taxon>
        <taxon>Bacillati</taxon>
        <taxon>Bacillota</taxon>
        <taxon>Bacilli</taxon>
        <taxon>Bacillales</taxon>
        <taxon>Bacillaceae</taxon>
        <taxon>Bacillus</taxon>
        <taxon>Bacillus cereus group</taxon>
    </lineage>
</organism>